<sequence>MQVNRKRVYEQPENEDGVRVLVDRVWPRGLSKQKAAVDHWLKELAPSAELRKWFQHDPEKFPDFKQKYIQEIESDQTKREHIGKLKEIIEESESVTLVYGAKDTEHNQAVVLQEWLAGQD</sequence>
<dbReference type="InterPro" id="IPR052552">
    <property type="entry name" value="YeaO-like"/>
</dbReference>
<keyword evidence="2" id="KW-1185">Reference proteome</keyword>
<evidence type="ECO:0000313" key="2">
    <source>
        <dbReference type="Proteomes" id="UP000182347"/>
    </source>
</evidence>
<accession>A0A1G9VGV1</accession>
<dbReference type="PANTHER" id="PTHR36849:SF1">
    <property type="entry name" value="CYTOPLASMIC PROTEIN"/>
    <property type="match status" value="1"/>
</dbReference>
<evidence type="ECO:0000313" key="1">
    <source>
        <dbReference type="EMBL" id="SDM71462.1"/>
    </source>
</evidence>
<gene>
    <name evidence="1" type="ORF">SAMN05216244_3282</name>
</gene>
<reference evidence="2" key="1">
    <citation type="submission" date="2016-10" db="EMBL/GenBank/DDBJ databases">
        <authorList>
            <person name="Varghese N."/>
            <person name="Submissions S."/>
        </authorList>
    </citation>
    <scope>NUCLEOTIDE SEQUENCE [LARGE SCALE GENOMIC DNA]</scope>
    <source>
        <strain evidence="2">CGMCC 1.6199</strain>
    </source>
</reference>
<dbReference type="EMBL" id="FNHF01000004">
    <property type="protein sequence ID" value="SDM71462.1"/>
    <property type="molecule type" value="Genomic_DNA"/>
</dbReference>
<dbReference type="STRING" id="482461.SAMN05216244_3282"/>
<dbReference type="Pfam" id="PF22752">
    <property type="entry name" value="DUF488-N3i"/>
    <property type="match status" value="1"/>
</dbReference>
<name>A0A1G9VGV1_9BACI</name>
<protein>
    <submittedName>
        <fullName evidence="1">Uncharacterized conserved protein YeaO, DUF488 family</fullName>
    </submittedName>
</protein>
<dbReference type="RefSeq" id="WP_074600337.1">
    <property type="nucleotide sequence ID" value="NZ_FNHF01000004.1"/>
</dbReference>
<dbReference type="OrthoDB" id="9790745at2"/>
<organism evidence="1 2">
    <name type="scientific">Sediminibacillus halophilus</name>
    <dbReference type="NCBI Taxonomy" id="482461"/>
    <lineage>
        <taxon>Bacteria</taxon>
        <taxon>Bacillati</taxon>
        <taxon>Bacillota</taxon>
        <taxon>Bacilli</taxon>
        <taxon>Bacillales</taxon>
        <taxon>Bacillaceae</taxon>
        <taxon>Sediminibacillus</taxon>
    </lineage>
</organism>
<proteinExistence type="predicted"/>
<dbReference type="AlphaFoldDB" id="A0A1G9VGV1"/>
<dbReference type="PANTHER" id="PTHR36849">
    <property type="entry name" value="CYTOPLASMIC PROTEIN-RELATED"/>
    <property type="match status" value="1"/>
</dbReference>
<dbReference type="Proteomes" id="UP000182347">
    <property type="component" value="Unassembled WGS sequence"/>
</dbReference>